<keyword evidence="2" id="KW-0812">Transmembrane</keyword>
<protein>
    <submittedName>
        <fullName evidence="3">Uncharacterized protein</fullName>
    </submittedName>
</protein>
<evidence type="ECO:0000256" key="2">
    <source>
        <dbReference type="SAM" id="Phobius"/>
    </source>
</evidence>
<keyword evidence="4" id="KW-1185">Reference proteome</keyword>
<evidence type="ECO:0000256" key="1">
    <source>
        <dbReference type="SAM" id="MobiDB-lite"/>
    </source>
</evidence>
<dbReference type="EMBL" id="KM982402">
    <property type="protein sequence ID" value="AKI80045.1"/>
    <property type="molecule type" value="Genomic_DNA"/>
</dbReference>
<proteinExistence type="predicted"/>
<evidence type="ECO:0000313" key="3">
    <source>
        <dbReference type="EMBL" id="AKI80045.1"/>
    </source>
</evidence>
<evidence type="ECO:0000313" key="4">
    <source>
        <dbReference type="Proteomes" id="UP000240461"/>
    </source>
</evidence>
<keyword evidence="2" id="KW-1133">Transmembrane helix</keyword>
<feature type="transmembrane region" description="Helical" evidence="2">
    <location>
        <begin position="51"/>
        <end position="68"/>
    </location>
</feature>
<feature type="region of interest" description="Disordered" evidence="1">
    <location>
        <begin position="76"/>
        <end position="117"/>
    </location>
</feature>
<name>A0A0G2Y2S6_9VIRU</name>
<dbReference type="Proteomes" id="UP000240461">
    <property type="component" value="Segment"/>
</dbReference>
<accession>A0A0G2Y2S6</accession>
<reference evidence="3 4" key="1">
    <citation type="submission" date="2014-10" db="EMBL/GenBank/DDBJ databases">
        <title>Pan-genome analysis of Brazilian lineage A amoebal mimiviruses.</title>
        <authorList>
            <person name="Assis F.L."/>
            <person name="Abrahao J.S."/>
            <person name="Kroon E.G."/>
            <person name="Dornas F.P."/>
            <person name="Andrade K.R."/>
            <person name="Borato P.V.M."/>
            <person name="Pilotto M.R."/>
            <person name="Benamar S."/>
            <person name="LaScola B."/>
            <person name="Colson P."/>
        </authorList>
    </citation>
    <scope>NUCLEOTIDE SEQUENCE [LARGE SCALE GENOMIC DNA]</scope>
    <source>
        <strain evidence="3 4">Kroon</strain>
    </source>
</reference>
<organism evidence="3 4">
    <name type="scientific">Acanthamoeba polyphaga mimivirus Kroon</name>
    <dbReference type="NCBI Taxonomy" id="3069720"/>
    <lineage>
        <taxon>Viruses</taxon>
        <taxon>Varidnaviria</taxon>
        <taxon>Bamfordvirae</taxon>
        <taxon>Nucleocytoviricota</taxon>
        <taxon>Megaviricetes</taxon>
        <taxon>Imitervirales</taxon>
        <taxon>Mimiviridae</taxon>
        <taxon>Megamimivirinae</taxon>
        <taxon>Mimivirus</taxon>
        <taxon>Mimivirus lagoaense</taxon>
    </lineage>
</organism>
<dbReference type="KEGG" id="vg:80513843"/>
<sequence length="164" mass="19428">MDITKHLKPNLVDPNIEESIIKKLKPPVEDYWAPTKSGLHKFYHNFIRPNIYLIIFIIIVLLLLYYRYRRVKADKEKEKLEDTDKEFDKSINNDTDLKKNYHRQKNSKTSNSSKKQSIDDTELLLQLYNLNKENLREPPITKSNFAYPMYPYHKGGTLISPGSR</sequence>
<keyword evidence="2" id="KW-0472">Membrane</keyword>
<feature type="compositionally biased region" description="Basic and acidic residues" evidence="1">
    <location>
        <begin position="76"/>
        <end position="99"/>
    </location>
</feature>